<keyword evidence="3" id="KW-1185">Reference proteome</keyword>
<accession>A0A166PZZ8</accession>
<feature type="region of interest" description="Disordered" evidence="1">
    <location>
        <begin position="205"/>
        <end position="240"/>
    </location>
</feature>
<dbReference type="InterPro" id="IPR007149">
    <property type="entry name" value="Leo1"/>
</dbReference>
<evidence type="ECO:0000256" key="1">
    <source>
        <dbReference type="SAM" id="MobiDB-lite"/>
    </source>
</evidence>
<feature type="compositionally biased region" description="Acidic residues" evidence="1">
    <location>
        <begin position="380"/>
        <end position="397"/>
    </location>
</feature>
<dbReference type="GO" id="GO:0006368">
    <property type="term" value="P:transcription elongation by RNA polymerase II"/>
    <property type="evidence" value="ECO:0007669"/>
    <property type="project" value="InterPro"/>
</dbReference>
<feature type="compositionally biased region" description="Acidic residues" evidence="1">
    <location>
        <begin position="448"/>
        <end position="464"/>
    </location>
</feature>
<feature type="compositionally biased region" description="Acidic residues" evidence="1">
    <location>
        <begin position="346"/>
        <end position="358"/>
    </location>
</feature>
<feature type="region of interest" description="Disordered" evidence="1">
    <location>
        <begin position="1"/>
        <end position="73"/>
    </location>
</feature>
<name>A0A166PZZ8_9AGAM</name>
<dbReference type="OrthoDB" id="20844at2759"/>
<feature type="compositionally biased region" description="Basic and acidic residues" evidence="1">
    <location>
        <begin position="7"/>
        <end position="30"/>
    </location>
</feature>
<dbReference type="GO" id="GO:1990269">
    <property type="term" value="F:RNA polymerase II C-terminal domain phosphoserine binding"/>
    <property type="evidence" value="ECO:0007669"/>
    <property type="project" value="TreeGrafter"/>
</dbReference>
<dbReference type="PANTHER" id="PTHR23146">
    <property type="entry name" value="LEO1 PROTEIN"/>
    <property type="match status" value="1"/>
</dbReference>
<dbReference type="PANTHER" id="PTHR23146:SF0">
    <property type="entry name" value="RNA POLYMERASE-ASSOCIATED PROTEIN LEO1"/>
    <property type="match status" value="1"/>
</dbReference>
<dbReference type="STRING" id="436010.A0A166PZZ8"/>
<protein>
    <submittedName>
        <fullName evidence="2">Leo1-domain-containing protein</fullName>
    </submittedName>
</protein>
<feature type="compositionally biased region" description="Basic and acidic residues" evidence="1">
    <location>
        <begin position="366"/>
        <end position="379"/>
    </location>
</feature>
<dbReference type="Proteomes" id="UP000076532">
    <property type="component" value="Unassembled WGS sequence"/>
</dbReference>
<dbReference type="EMBL" id="KV417513">
    <property type="protein sequence ID" value="KZP26618.1"/>
    <property type="molecule type" value="Genomic_DNA"/>
</dbReference>
<dbReference type="AlphaFoldDB" id="A0A166PZZ8"/>
<dbReference type="GO" id="GO:0016593">
    <property type="term" value="C:Cdc73/Paf1 complex"/>
    <property type="evidence" value="ECO:0007669"/>
    <property type="project" value="InterPro"/>
</dbReference>
<dbReference type="Pfam" id="PF04004">
    <property type="entry name" value="Leo1"/>
    <property type="match status" value="1"/>
</dbReference>
<feature type="compositionally biased region" description="Acidic residues" evidence="1">
    <location>
        <begin position="409"/>
        <end position="420"/>
    </location>
</feature>
<evidence type="ECO:0000313" key="2">
    <source>
        <dbReference type="EMBL" id="KZP26618.1"/>
    </source>
</evidence>
<feature type="region of interest" description="Disordered" evidence="1">
    <location>
        <begin position="317"/>
        <end position="490"/>
    </location>
</feature>
<gene>
    <name evidence="2" type="ORF">FIBSPDRAFT_1040653</name>
</gene>
<reference evidence="2 3" key="1">
    <citation type="journal article" date="2016" name="Mol. Biol. Evol.">
        <title>Comparative Genomics of Early-Diverging Mushroom-Forming Fungi Provides Insights into the Origins of Lignocellulose Decay Capabilities.</title>
        <authorList>
            <person name="Nagy L.G."/>
            <person name="Riley R."/>
            <person name="Tritt A."/>
            <person name="Adam C."/>
            <person name="Daum C."/>
            <person name="Floudas D."/>
            <person name="Sun H."/>
            <person name="Yadav J.S."/>
            <person name="Pangilinan J."/>
            <person name="Larsson K.H."/>
            <person name="Matsuura K."/>
            <person name="Barry K."/>
            <person name="Labutti K."/>
            <person name="Kuo R."/>
            <person name="Ohm R.A."/>
            <person name="Bhattacharya S.S."/>
            <person name="Shirouzu T."/>
            <person name="Yoshinaga Y."/>
            <person name="Martin F.M."/>
            <person name="Grigoriev I.V."/>
            <person name="Hibbett D.S."/>
        </authorList>
    </citation>
    <scope>NUCLEOTIDE SEQUENCE [LARGE SCALE GENOMIC DNA]</scope>
    <source>
        <strain evidence="2 3">CBS 109695</strain>
    </source>
</reference>
<sequence>MSLADPPKLEDVAKLEDIEMPDVKPKHEEEPQADEEMDDLFGNDDDLDEPKPASDALPQMPQSPVSSEDADRARLNYDEPEEAADIVAEQATEANVPLPVLPAPCSSDGNHWVIRMPNFVRVDSKPFHPDIYLGPEHDEDAGGAAQDSMSIKLRVENTLRWRWTKDELGQEVRQSNARVVRWSDGTLSLRLGKELFDINQSIDTSAANPSLQPQSQQSQAQSFSQSQSQSQVPAEPNPNPAAAAGLTYLVAQHKRAQLLQAAVAITGTLTLRPTGMQSATHRMLVRSVGQRHSRVARLRMAPEPTVDPAREVLEIAKQNAKKSRKRDPGAGGGRKKGGRRRAAAEWSDDEDMEAEDGEGGYGSEEEPSRVGRAERKREGEYEEDDFVVADEDDDDEDGGRKKRKRAGVAEEEEGEDELEAMEAQLEARKKRAKKTGAAGRKEASFSSDAEDDVEVESEEEEDEEIKVRRAGAGARKKRAIDFDDDEDDDE</sequence>
<dbReference type="GO" id="GO:0032968">
    <property type="term" value="P:positive regulation of transcription elongation by RNA polymerase II"/>
    <property type="evidence" value="ECO:0007669"/>
    <property type="project" value="TreeGrafter"/>
</dbReference>
<organism evidence="2 3">
    <name type="scientific">Athelia psychrophila</name>
    <dbReference type="NCBI Taxonomy" id="1759441"/>
    <lineage>
        <taxon>Eukaryota</taxon>
        <taxon>Fungi</taxon>
        <taxon>Dikarya</taxon>
        <taxon>Basidiomycota</taxon>
        <taxon>Agaricomycotina</taxon>
        <taxon>Agaricomycetes</taxon>
        <taxon>Agaricomycetidae</taxon>
        <taxon>Atheliales</taxon>
        <taxon>Atheliaceae</taxon>
        <taxon>Athelia</taxon>
    </lineage>
</organism>
<proteinExistence type="predicted"/>
<feature type="compositionally biased region" description="Acidic residues" evidence="1">
    <location>
        <begin position="31"/>
        <end position="48"/>
    </location>
</feature>
<evidence type="ECO:0000313" key="3">
    <source>
        <dbReference type="Proteomes" id="UP000076532"/>
    </source>
</evidence>